<sequence>MPNINFKRLKTCKGDEYDPVLLEKATDARNQAKKKQLEKLKDEYFMRSPAQHLKSLAEMKPVVETLVELVIQFGQRFEKERSKKKSIVDFSDLEHYCLRILAEQDAEGNLIETEAAKYYQQQFEEVLVDEYQDTNLVQETIFKACI</sequence>
<keyword evidence="1" id="KW-0547">Nucleotide-binding</keyword>
<dbReference type="Proteomes" id="UP000464658">
    <property type="component" value="Chromosome"/>
</dbReference>
<dbReference type="GO" id="GO:0004386">
    <property type="term" value="F:helicase activity"/>
    <property type="evidence" value="ECO:0007669"/>
    <property type="project" value="UniProtKB-KW"/>
</dbReference>
<dbReference type="InterPro" id="IPR027417">
    <property type="entry name" value="P-loop_NTPase"/>
</dbReference>
<organism evidence="6 7">
    <name type="scientific">Bacillus safensis</name>
    <dbReference type="NCBI Taxonomy" id="561879"/>
    <lineage>
        <taxon>Bacteria</taxon>
        <taxon>Bacillati</taxon>
        <taxon>Bacillota</taxon>
        <taxon>Bacilli</taxon>
        <taxon>Bacillales</taxon>
        <taxon>Bacillaceae</taxon>
        <taxon>Bacillus</taxon>
    </lineage>
</organism>
<feature type="domain" description="UvrD-like helicase ATP-binding" evidence="5">
    <location>
        <begin position="23"/>
        <end position="144"/>
    </location>
</feature>
<dbReference type="Gene3D" id="3.40.50.300">
    <property type="entry name" value="P-loop containing nucleotide triphosphate hydrolases"/>
    <property type="match status" value="1"/>
</dbReference>
<dbReference type="GO" id="GO:0016787">
    <property type="term" value="F:hydrolase activity"/>
    <property type="evidence" value="ECO:0007669"/>
    <property type="project" value="UniProtKB-KW"/>
</dbReference>
<evidence type="ECO:0000256" key="3">
    <source>
        <dbReference type="ARBA" id="ARBA00022806"/>
    </source>
</evidence>
<dbReference type="SUPFAM" id="SSF52540">
    <property type="entry name" value="P-loop containing nucleoside triphosphate hydrolases"/>
    <property type="match status" value="1"/>
</dbReference>
<dbReference type="Pfam" id="PF00580">
    <property type="entry name" value="UvrD-helicase"/>
    <property type="match status" value="1"/>
</dbReference>
<dbReference type="AlphaFoldDB" id="A0A5S9M686"/>
<accession>A0A5S9M686</accession>
<name>A0A5S9M686_BACIA</name>
<evidence type="ECO:0000313" key="6">
    <source>
        <dbReference type="EMBL" id="BBP88335.1"/>
    </source>
</evidence>
<protein>
    <recommendedName>
        <fullName evidence="5">UvrD-like helicase ATP-binding domain-containing protein</fullName>
    </recommendedName>
</protein>
<evidence type="ECO:0000313" key="7">
    <source>
        <dbReference type="Proteomes" id="UP000464658"/>
    </source>
</evidence>
<proteinExistence type="predicted"/>
<evidence type="ECO:0000256" key="4">
    <source>
        <dbReference type="ARBA" id="ARBA00022840"/>
    </source>
</evidence>
<gene>
    <name evidence="6" type="ORF">BsIDN1_19530</name>
</gene>
<keyword evidence="3" id="KW-0347">Helicase</keyword>
<dbReference type="GO" id="GO:0005524">
    <property type="term" value="F:ATP binding"/>
    <property type="evidence" value="ECO:0007669"/>
    <property type="project" value="UniProtKB-KW"/>
</dbReference>
<dbReference type="EMBL" id="AP021906">
    <property type="protein sequence ID" value="BBP88335.1"/>
    <property type="molecule type" value="Genomic_DNA"/>
</dbReference>
<reference evidence="6 7" key="1">
    <citation type="submission" date="2019-12" db="EMBL/GenBank/DDBJ databases">
        <title>Full genome sequence of a Bacillus safensis strain isolated from commercially available natto in Indonesia.</title>
        <authorList>
            <person name="Yoshida M."/>
            <person name="Uomi M."/>
            <person name="Waturangi D."/>
            <person name="Ekaputri J.J."/>
            <person name="Setiamarga D.H.E."/>
        </authorList>
    </citation>
    <scope>NUCLEOTIDE SEQUENCE [LARGE SCALE GENOMIC DNA]</scope>
    <source>
        <strain evidence="6 7">IDN1</strain>
    </source>
</reference>
<evidence type="ECO:0000256" key="1">
    <source>
        <dbReference type="ARBA" id="ARBA00022741"/>
    </source>
</evidence>
<keyword evidence="4" id="KW-0067">ATP-binding</keyword>
<dbReference type="InterPro" id="IPR014016">
    <property type="entry name" value="UvrD-like_ATP-bd"/>
</dbReference>
<evidence type="ECO:0000256" key="2">
    <source>
        <dbReference type="ARBA" id="ARBA00022801"/>
    </source>
</evidence>
<evidence type="ECO:0000259" key="5">
    <source>
        <dbReference type="Pfam" id="PF00580"/>
    </source>
</evidence>
<keyword evidence="2" id="KW-0378">Hydrolase</keyword>